<dbReference type="AlphaFoldDB" id="A0A7X1J3X5"/>
<evidence type="ECO:0000313" key="2">
    <source>
        <dbReference type="EMBL" id="MBC2903199.1"/>
    </source>
</evidence>
<dbReference type="Proteomes" id="UP000584670">
    <property type="component" value="Unassembled WGS sequence"/>
</dbReference>
<organism evidence="2 3">
    <name type="scientific">Streptomyces cupreus</name>
    <dbReference type="NCBI Taxonomy" id="2759956"/>
    <lineage>
        <taxon>Bacteria</taxon>
        <taxon>Bacillati</taxon>
        <taxon>Actinomycetota</taxon>
        <taxon>Actinomycetes</taxon>
        <taxon>Kitasatosporales</taxon>
        <taxon>Streptomycetaceae</taxon>
        <taxon>Streptomyces</taxon>
    </lineage>
</organism>
<keyword evidence="3" id="KW-1185">Reference proteome</keyword>
<evidence type="ECO:0000256" key="1">
    <source>
        <dbReference type="SAM" id="MobiDB-lite"/>
    </source>
</evidence>
<name>A0A7X1J3X5_9ACTN</name>
<accession>A0A7X1J3X5</accession>
<feature type="compositionally biased region" description="Basic and acidic residues" evidence="1">
    <location>
        <begin position="93"/>
        <end position="109"/>
    </location>
</feature>
<proteinExistence type="predicted"/>
<sequence length="109" mass="12029">MRLVSAAKYAALQSLQQRTARDLEAAEKLAANRLGTITRLRSDLAKAEDGSPATPLPQPEAAVGDAELRRRLQLAERTVRELTERLGQMQATHEADTRELHDLRQGVTS</sequence>
<dbReference type="RefSeq" id="WP_186283084.1">
    <property type="nucleotide sequence ID" value="NZ_JACMSF010000015.1"/>
</dbReference>
<reference evidence="2 3" key="1">
    <citation type="submission" date="2020-08" db="EMBL/GenBank/DDBJ databases">
        <title>Streptomyces sp. PSKA01 genome sequencing and assembly.</title>
        <authorList>
            <person name="Mandal S."/>
            <person name="Maiti P.K."/>
            <person name="Das P."/>
        </authorList>
    </citation>
    <scope>NUCLEOTIDE SEQUENCE [LARGE SCALE GENOMIC DNA]</scope>
    <source>
        <strain evidence="2 3">PSKA01</strain>
    </source>
</reference>
<gene>
    <name evidence="2" type="ORF">H4N64_16590</name>
</gene>
<feature type="region of interest" description="Disordered" evidence="1">
    <location>
        <begin position="45"/>
        <end position="65"/>
    </location>
</feature>
<evidence type="ECO:0000313" key="3">
    <source>
        <dbReference type="Proteomes" id="UP000584670"/>
    </source>
</evidence>
<protein>
    <submittedName>
        <fullName evidence="2">Uncharacterized protein</fullName>
    </submittedName>
</protein>
<feature type="region of interest" description="Disordered" evidence="1">
    <location>
        <begin position="86"/>
        <end position="109"/>
    </location>
</feature>
<dbReference type="EMBL" id="JACMSF010000015">
    <property type="protein sequence ID" value="MBC2903199.1"/>
    <property type="molecule type" value="Genomic_DNA"/>
</dbReference>
<comment type="caution">
    <text evidence="2">The sequence shown here is derived from an EMBL/GenBank/DDBJ whole genome shotgun (WGS) entry which is preliminary data.</text>
</comment>